<feature type="transmembrane region" description="Helical" evidence="1">
    <location>
        <begin position="122"/>
        <end position="147"/>
    </location>
</feature>
<organism evidence="2 3">
    <name type="scientific">Leptospira semungkisensis</name>
    <dbReference type="NCBI Taxonomy" id="2484985"/>
    <lineage>
        <taxon>Bacteria</taxon>
        <taxon>Pseudomonadati</taxon>
        <taxon>Spirochaetota</taxon>
        <taxon>Spirochaetia</taxon>
        <taxon>Leptospirales</taxon>
        <taxon>Leptospiraceae</taxon>
        <taxon>Leptospira</taxon>
    </lineage>
</organism>
<keyword evidence="3" id="KW-1185">Reference proteome</keyword>
<evidence type="ECO:0000256" key="1">
    <source>
        <dbReference type="SAM" id="Phobius"/>
    </source>
</evidence>
<dbReference type="Proteomes" id="UP000297453">
    <property type="component" value="Unassembled WGS sequence"/>
</dbReference>
<keyword evidence="1" id="KW-1133">Transmembrane helix</keyword>
<dbReference type="NCBIfam" id="TIGR02206">
    <property type="entry name" value="intg_mem_TP0381"/>
    <property type="match status" value="1"/>
</dbReference>
<feature type="transmembrane region" description="Helical" evidence="1">
    <location>
        <begin position="201"/>
        <end position="221"/>
    </location>
</feature>
<reference evidence="2" key="1">
    <citation type="journal article" date="2019" name="PLoS Negl. Trop. Dis.">
        <title>Revisiting the worldwide diversity of Leptospira species in the environment.</title>
        <authorList>
            <person name="Vincent A.T."/>
            <person name="Schiettekatte O."/>
            <person name="Bourhy P."/>
            <person name="Veyrier F.J."/>
            <person name="Picardeau M."/>
        </authorList>
    </citation>
    <scope>NUCLEOTIDE SEQUENCE [LARGE SCALE GENOMIC DNA]</scope>
    <source>
        <strain evidence="2">SSS9</strain>
    </source>
</reference>
<dbReference type="RefSeq" id="WP_135584869.1">
    <property type="nucleotide sequence ID" value="NZ_RQEP01000005.1"/>
</dbReference>
<feature type="transmembrane region" description="Helical" evidence="1">
    <location>
        <begin position="6"/>
        <end position="27"/>
    </location>
</feature>
<sequence>MRFEHWSPLHFVILFLTFFLSAALPFYARRSASLKTRNYIGFSLGAVLILNYIVYIIYRANSGFWHWRYDLPMEFCNWSAIVTSLALFSRNRTLAELSYFWVMAGSFQGVLTPDLSVGFPHIYFFIFFIAHSGLVISALYAVFGLGLIPRKGAILRSVLYSQIYVLAAMSVDFLLDANYGYMRYKPTSGSALDFLGPWPIYILWMEAIGIVLFTLLYLPFWRRNREN</sequence>
<gene>
    <name evidence="2" type="ORF">EHO59_03740</name>
</gene>
<feature type="transmembrane region" description="Helical" evidence="1">
    <location>
        <begin position="159"/>
        <end position="181"/>
    </location>
</feature>
<accession>A0A4V3JCS8</accession>
<dbReference type="AlphaFoldDB" id="A0A4V3JCS8"/>
<evidence type="ECO:0000313" key="3">
    <source>
        <dbReference type="Proteomes" id="UP000297453"/>
    </source>
</evidence>
<proteinExistence type="predicted"/>
<dbReference type="Pfam" id="PF14808">
    <property type="entry name" value="TMEM164"/>
    <property type="match status" value="1"/>
</dbReference>
<feature type="transmembrane region" description="Helical" evidence="1">
    <location>
        <begin position="39"/>
        <end position="58"/>
    </location>
</feature>
<comment type="caution">
    <text evidence="2">The sequence shown here is derived from an EMBL/GenBank/DDBJ whole genome shotgun (WGS) entry which is preliminary data.</text>
</comment>
<protein>
    <submittedName>
        <fullName evidence="2">TIGR02206 family membrane protein</fullName>
    </submittedName>
</protein>
<keyword evidence="1" id="KW-0812">Transmembrane</keyword>
<evidence type="ECO:0000313" key="2">
    <source>
        <dbReference type="EMBL" id="TGK07229.1"/>
    </source>
</evidence>
<dbReference type="InterPro" id="IPR011737">
    <property type="entry name" value="CHP02206_TP0381"/>
</dbReference>
<dbReference type="OrthoDB" id="9813172at2"/>
<keyword evidence="1" id="KW-0472">Membrane</keyword>
<dbReference type="EMBL" id="RQEP01000005">
    <property type="protein sequence ID" value="TGK07229.1"/>
    <property type="molecule type" value="Genomic_DNA"/>
</dbReference>
<name>A0A4V3JCS8_9LEPT</name>